<sequence>MFSWNIIGILIWVAIILYLVFIVQNIRQRRIKMIIKQHKRFSWPNMALNIVEIVVLLLAAGWMFNQTFMDNPDLEDANRITSSVKYEPLIMRTGAGNSSYVTINSAKKRYGSQTYTFYRDGSKVTIGSDYASIAYGNTALDVNAEKIPYVKKELAKMDKKYQRAYVAIYTAKYKRNWQNGIGMHAGHLATRYYLIRVPDSSFIKQEK</sequence>
<accession>A0A6P1TZQ1</accession>
<dbReference type="Proteomes" id="UP000067598">
    <property type="component" value="Unassembled WGS sequence"/>
</dbReference>
<dbReference type="InterPro" id="IPR049731">
    <property type="entry name" value="LVIS_2131-like"/>
</dbReference>
<evidence type="ECO:0000256" key="1">
    <source>
        <dbReference type="SAM" id="Phobius"/>
    </source>
</evidence>
<reference evidence="7 13" key="4">
    <citation type="submission" date="2017-12" db="EMBL/GenBank/DDBJ databases">
        <title>Phylogenetic diversity of female urinary microbiome.</title>
        <authorList>
            <person name="Thomas-White K."/>
            <person name="Wolfe A.J."/>
        </authorList>
    </citation>
    <scope>NUCLEOTIDE SEQUENCE [LARGE SCALE GENOMIC DNA]</scope>
    <source>
        <strain evidence="7 13">UMB0085</strain>
    </source>
</reference>
<evidence type="ECO:0000313" key="12">
    <source>
        <dbReference type="Proteomes" id="UP000198437"/>
    </source>
</evidence>
<reference evidence="10 15" key="3">
    <citation type="submission" date="2017-06" db="EMBL/GenBank/DDBJ databases">
        <authorList>
            <person name="Swanenburg J."/>
            <person name="Kort R."/>
        </authorList>
    </citation>
    <scope>NUCLEOTIDE SEQUENCE [LARGE SCALE GENOMIC DNA]</scope>
    <source>
        <strain evidence="10 15">RL05</strain>
    </source>
</reference>
<dbReference type="Proteomes" id="UP000464915">
    <property type="component" value="Chromosome"/>
</dbReference>
<feature type="transmembrane region" description="Helical" evidence="1">
    <location>
        <begin position="6"/>
        <end position="26"/>
    </location>
</feature>
<evidence type="ECO:0000313" key="7">
    <source>
        <dbReference type="EMBL" id="PLT10667.1"/>
    </source>
</evidence>
<keyword evidence="17" id="KW-1185">Reference proteome</keyword>
<dbReference type="EMBL" id="JACCPP010000026">
    <property type="protein sequence ID" value="MBI1708765.1"/>
    <property type="molecule type" value="Genomic_DNA"/>
</dbReference>
<reference evidence="2" key="9">
    <citation type="submission" date="2021-09" db="EMBL/GenBank/DDBJ databases">
        <authorList>
            <person name="Gilroy R."/>
        </authorList>
    </citation>
    <scope>NUCLEOTIDE SEQUENCE</scope>
    <source>
        <strain evidence="2">CHK194-22301</strain>
    </source>
</reference>
<reference evidence="3 11" key="1">
    <citation type="journal article" date="2016" name="Microbiology (Mosc.)">
        <title>Comparison of Lactobacillus crispatus isolates from Lactobacillus-dominated vaginal microbiomes with isolates from microbiomes containing bacterial vaginosis-associated bacteria.</title>
        <authorList>
            <person name="Abdelmaksoud A.A."/>
            <person name="Koparde V.N."/>
            <person name="Sheth N.U."/>
            <person name="Serrano M.G."/>
            <person name="Glascock A.L."/>
            <person name="Fettweis J.M."/>
            <person name="Strauss Iii J.F."/>
            <person name="Buck G.A."/>
            <person name="Jefferson K.K."/>
        </authorList>
    </citation>
    <scope>NUCLEOTIDE SEQUENCE [LARGE SCALE GENOMIC DNA]</scope>
    <source>
        <strain evidence="3 11">VMC3</strain>
    </source>
</reference>
<reference evidence="2" key="8">
    <citation type="journal article" date="2021" name="PeerJ">
        <title>Extensive microbial diversity within the chicken gut microbiome revealed by metagenomics and culture.</title>
        <authorList>
            <person name="Gilroy R."/>
            <person name="Ravi A."/>
            <person name="Getino M."/>
            <person name="Pursley I."/>
            <person name="Horton D.L."/>
            <person name="Alikhan N.F."/>
            <person name="Baker D."/>
            <person name="Gharbi K."/>
            <person name="Hall N."/>
            <person name="Watson M."/>
            <person name="Adriaenssens E.M."/>
            <person name="Foster-Nyarko E."/>
            <person name="Jarju S."/>
            <person name="Secka A."/>
            <person name="Antonio M."/>
            <person name="Oren A."/>
            <person name="Chaudhuri R.R."/>
            <person name="La Ragione R."/>
            <person name="Hildebrand F."/>
            <person name="Pallen M.J."/>
        </authorList>
    </citation>
    <scope>NUCLEOTIDE SEQUENCE</scope>
    <source>
        <strain evidence="2">CHK194-22301</strain>
    </source>
</reference>
<dbReference type="EMBL" id="LYQW01000003">
    <property type="protein sequence ID" value="OXC24289.1"/>
    <property type="molecule type" value="Genomic_DNA"/>
</dbReference>
<evidence type="ECO:0000313" key="13">
    <source>
        <dbReference type="Proteomes" id="UP000235119"/>
    </source>
</evidence>
<dbReference type="NCBIfam" id="NF040508">
    <property type="entry name" value="LVIS_2131_fam"/>
    <property type="match status" value="1"/>
</dbReference>
<dbReference type="Proteomes" id="UP000289808">
    <property type="component" value="Unassembled WGS sequence"/>
</dbReference>
<evidence type="ECO:0000313" key="4">
    <source>
        <dbReference type="EMBL" id="MBI1708765.1"/>
    </source>
</evidence>
<name>A0A109DGC9_9LACO</name>
<feature type="transmembrane region" description="Helical" evidence="1">
    <location>
        <begin position="46"/>
        <end position="64"/>
    </location>
</feature>
<dbReference type="PATRIC" id="fig|47770.28.peg.34"/>
<dbReference type="RefSeq" id="WP_005722447.1">
    <property type="nucleotide sequence ID" value="NZ_AP025162.1"/>
</dbReference>
<reference evidence="9 14" key="5">
    <citation type="submission" date="2019-01" db="EMBL/GenBank/DDBJ databases">
        <title>The genome sequence of Lactobacillus crispatus L49.</title>
        <authorList>
            <person name="Zhong J."/>
            <person name="Zhang J."/>
        </authorList>
    </citation>
    <scope>NUCLEOTIDE SEQUENCE [LARGE SCALE GENOMIC DNA]</scope>
    <source>
        <strain evidence="9 14">L49</strain>
    </source>
</reference>
<protein>
    <submittedName>
        <fullName evidence="2">LVIS_2131 family protein</fullName>
    </submittedName>
</protein>
<reference evidence="6 12" key="2">
    <citation type="submission" date="2016-05" db="EMBL/GenBank/DDBJ databases">
        <authorList>
            <person name="Johnson T.J."/>
            <person name="Youmans B.P."/>
            <person name="Case K.A."/>
        </authorList>
    </citation>
    <scope>NUCLEOTIDE SEQUENCE [LARGE SCALE GENOMIC DNA]</scope>
    <source>
        <strain evidence="6 12">UMNLC6</strain>
    </source>
</reference>
<evidence type="ECO:0000313" key="11">
    <source>
        <dbReference type="Proteomes" id="UP000067598"/>
    </source>
</evidence>
<evidence type="ECO:0000313" key="14">
    <source>
        <dbReference type="Proteomes" id="UP000289808"/>
    </source>
</evidence>
<evidence type="ECO:0000313" key="3">
    <source>
        <dbReference type="EMBL" id="KWU04949.1"/>
    </source>
</evidence>
<dbReference type="EMBL" id="LJGP01000001">
    <property type="protein sequence ID" value="KWU04949.1"/>
    <property type="molecule type" value="Genomic_DNA"/>
</dbReference>
<proteinExistence type="predicted"/>
<dbReference type="Proteomes" id="UP000784793">
    <property type="component" value="Unassembled WGS sequence"/>
</dbReference>
<dbReference type="EMBL" id="JBETVU010000012">
    <property type="protein sequence ID" value="MES5150066.1"/>
    <property type="molecule type" value="Genomic_DNA"/>
</dbReference>
<evidence type="ECO:0000313" key="10">
    <source>
        <dbReference type="EMBL" id="TDN29925.1"/>
    </source>
</evidence>
<dbReference type="AlphaFoldDB" id="A0A109DGC9"/>
<dbReference type="EMBL" id="NKLP01000165">
    <property type="protein sequence ID" value="TDN29925.1"/>
    <property type="molecule type" value="Genomic_DNA"/>
</dbReference>
<evidence type="ECO:0000313" key="6">
    <source>
        <dbReference type="EMBL" id="OXC24289.1"/>
    </source>
</evidence>
<reference evidence="5" key="10">
    <citation type="submission" date="2024-06" db="EMBL/GenBank/DDBJ databases">
        <title>Vaginal Lactobacillus fatty acid response mechanisms reveal a metabolite-targeted strategy for bacterial vaginosis treatment.</title>
        <authorList>
            <person name="Zhu M."/>
            <person name="Blainey P.C."/>
            <person name="Bloom S.M."/>
            <person name="Kwon D.S."/>
        </authorList>
    </citation>
    <scope>NUCLEOTIDE SEQUENCE</scope>
    <source>
        <strain evidence="5">194_F1_1</strain>
    </source>
</reference>
<reference evidence="8 16" key="6">
    <citation type="submission" date="2019-12" db="EMBL/GenBank/DDBJ databases">
        <title>Complete Genome Sequences of Lactobacillus strains, C25 and P38, Isolated from Chicken Cecum.</title>
        <authorList>
            <person name="Hassan H.M."/>
            <person name="Mendoza M."/>
            <person name="Rezvani M."/>
            <person name="Koci M.D."/>
            <person name="Dickey A.N."/>
            <person name="Scholl E.H."/>
        </authorList>
    </citation>
    <scope>NUCLEOTIDE SEQUENCE [LARGE SCALE GENOMIC DNA]</scope>
    <source>
        <strain evidence="8 16">C25</strain>
    </source>
</reference>
<evidence type="ECO:0000313" key="9">
    <source>
        <dbReference type="EMBL" id="RXF58147.1"/>
    </source>
</evidence>
<accession>A0A109DGC9</accession>
<evidence type="ECO:0000313" key="8">
    <source>
        <dbReference type="EMBL" id="QHQ68723.1"/>
    </source>
</evidence>
<keyword evidence="1" id="KW-1133">Transmembrane helix</keyword>
<evidence type="ECO:0000313" key="2">
    <source>
        <dbReference type="EMBL" id="HJF11066.1"/>
    </source>
</evidence>
<dbReference type="EMBL" id="PKIW01000052">
    <property type="protein sequence ID" value="PLT10667.1"/>
    <property type="molecule type" value="Genomic_DNA"/>
</dbReference>
<dbReference type="Proteomes" id="UP001194414">
    <property type="component" value="Unassembled WGS sequence"/>
</dbReference>
<evidence type="ECO:0000313" key="17">
    <source>
        <dbReference type="Proteomes" id="UP001434419"/>
    </source>
</evidence>
<evidence type="ECO:0000313" key="16">
    <source>
        <dbReference type="Proteomes" id="UP000464915"/>
    </source>
</evidence>
<keyword evidence="1" id="KW-0812">Transmembrane</keyword>
<dbReference type="EMBL" id="DYXB01000159">
    <property type="protein sequence ID" value="HJF11066.1"/>
    <property type="molecule type" value="Genomic_DNA"/>
</dbReference>
<dbReference type="Proteomes" id="UP001434419">
    <property type="component" value="Unassembled WGS sequence"/>
</dbReference>
<evidence type="ECO:0000313" key="5">
    <source>
        <dbReference type="EMBL" id="MES5150066.1"/>
    </source>
</evidence>
<dbReference type="OMA" id="YKKNWQN"/>
<keyword evidence="1" id="KW-0472">Membrane</keyword>
<dbReference type="EMBL" id="SCLX01000016">
    <property type="protein sequence ID" value="RXF58147.1"/>
    <property type="molecule type" value="Genomic_DNA"/>
</dbReference>
<dbReference type="EMBL" id="CP047142">
    <property type="protein sequence ID" value="QHQ68723.1"/>
    <property type="molecule type" value="Genomic_DNA"/>
</dbReference>
<dbReference type="Proteomes" id="UP000235119">
    <property type="component" value="Unassembled WGS sequence"/>
</dbReference>
<dbReference type="Proteomes" id="UP000198437">
    <property type="component" value="Unassembled WGS sequence"/>
</dbReference>
<dbReference type="Proteomes" id="UP000295195">
    <property type="component" value="Unassembled WGS sequence"/>
</dbReference>
<reference evidence="4" key="7">
    <citation type="submission" date="2020-07" db="EMBL/GenBank/DDBJ databases">
        <title>Comparative genomics analyses of Lactobacillus crispatus isolated from different ecological niches.</title>
        <authorList>
            <person name="Mancino W."/>
            <person name="Mancabelli L."/>
            <person name="Lugli G.A."/>
            <person name="Milani C."/>
            <person name="Viappiani A."/>
            <person name="Anzalone R."/>
            <person name="Longhi G."/>
            <person name="Ventura M."/>
            <person name="Turroni F."/>
        </authorList>
    </citation>
    <scope>NUCLEOTIDE SEQUENCE</scope>
    <source>
        <strain evidence="4">LB65</strain>
    </source>
</reference>
<gene>
    <name evidence="5" type="ORF">ABVC42_09130</name>
    <name evidence="3" type="ORF">AEL95_00150</name>
    <name evidence="6" type="ORF">AYP82_05030</name>
    <name evidence="10" type="ORF">CEE75_09195</name>
    <name evidence="7" type="ORF">CYJ79_09185</name>
    <name evidence="9" type="ORF">ERD32_03985</name>
    <name evidence="8" type="ORF">GSR61_09350</name>
    <name evidence="4" type="ORF">HYQ56_1753</name>
    <name evidence="2" type="ORF">K8V23_09900</name>
</gene>
<evidence type="ECO:0000313" key="15">
    <source>
        <dbReference type="Proteomes" id="UP000295195"/>
    </source>
</evidence>
<organism evidence="3 11">
    <name type="scientific">Lactobacillus crispatus</name>
    <dbReference type="NCBI Taxonomy" id="47770"/>
    <lineage>
        <taxon>Bacteria</taxon>
        <taxon>Bacillati</taxon>
        <taxon>Bacillota</taxon>
        <taxon>Bacilli</taxon>
        <taxon>Lactobacillales</taxon>
        <taxon>Lactobacillaceae</taxon>
        <taxon>Lactobacillus</taxon>
    </lineage>
</organism>